<keyword evidence="3" id="KW-1185">Reference proteome</keyword>
<reference evidence="3" key="2">
    <citation type="submission" date="2013-12" db="EMBL/GenBank/DDBJ databases">
        <title>Evolution of pathogenesis and genome organization in the Tremellales.</title>
        <authorList>
            <person name="Cuomo C."/>
            <person name="Litvintseva A."/>
            <person name="Heitman J."/>
            <person name="Chen Y."/>
            <person name="Sun S."/>
            <person name="Springer D."/>
            <person name="Dromer F."/>
            <person name="Young S."/>
            <person name="Zeng Q."/>
            <person name="Chapman S."/>
            <person name="Gujja S."/>
            <person name="Saif S."/>
            <person name="Birren B."/>
        </authorList>
    </citation>
    <scope>NUCLEOTIDE SEQUENCE [LARGE SCALE GENOMIC DNA]</scope>
    <source>
        <strain evidence="3">BCC8398</strain>
    </source>
</reference>
<feature type="region of interest" description="Disordered" evidence="1">
    <location>
        <begin position="1"/>
        <end position="22"/>
    </location>
</feature>
<evidence type="ECO:0000313" key="2">
    <source>
        <dbReference type="EMBL" id="OCF30459.1"/>
    </source>
</evidence>
<feature type="region of interest" description="Disordered" evidence="1">
    <location>
        <begin position="50"/>
        <end position="129"/>
    </location>
</feature>
<dbReference type="AlphaFoldDB" id="A0A1B9GHD9"/>
<dbReference type="OrthoDB" id="2596228at2759"/>
<sequence length="259" mass="27750">MDDSISIDEGDSLFSVPGAGPSAARALYHTPPQSIVNAAPPVGLGLHPSVVPQHLPEYDESFEAPNRWDRTGASPAAEEASIEYGLNSEEELEGGNGNDDEGEGEEDDEGYAHSESSSAQYDPDADPEGFAQRLDELAGVLEVGEEEARAVRWGPAVGKEREAPGLPLGDFKNLINHHLTSTEWRFSPPALMLPTIPGRPSTTSALAAMDLLNDTGDMHPIRVLGRGWVEMDDELHTEDEYDPMSSPVRGQVGGLFAGH</sequence>
<name>A0A1B9GHD9_9TREE</name>
<gene>
    <name evidence="2" type="ORF">I316_07895</name>
</gene>
<dbReference type="EMBL" id="KI669516">
    <property type="protein sequence ID" value="OCF30459.1"/>
    <property type="molecule type" value="Genomic_DNA"/>
</dbReference>
<reference evidence="2 3" key="1">
    <citation type="submission" date="2013-07" db="EMBL/GenBank/DDBJ databases">
        <title>The Genome Sequence of Cryptococcus heveanensis BCC8398.</title>
        <authorList>
            <consortium name="The Broad Institute Genome Sequencing Platform"/>
            <person name="Cuomo C."/>
            <person name="Litvintseva A."/>
            <person name="Chen Y."/>
            <person name="Heitman J."/>
            <person name="Sun S."/>
            <person name="Springer D."/>
            <person name="Dromer F."/>
            <person name="Young S.K."/>
            <person name="Zeng Q."/>
            <person name="Gargeya S."/>
            <person name="Fitzgerald M."/>
            <person name="Abouelleil A."/>
            <person name="Alvarado L."/>
            <person name="Berlin A.M."/>
            <person name="Chapman S.B."/>
            <person name="Dewar J."/>
            <person name="Goldberg J."/>
            <person name="Griggs A."/>
            <person name="Gujja S."/>
            <person name="Hansen M."/>
            <person name="Howarth C."/>
            <person name="Imamovic A."/>
            <person name="Larimer J."/>
            <person name="McCowan C."/>
            <person name="Murphy C."/>
            <person name="Pearson M."/>
            <person name="Priest M."/>
            <person name="Roberts A."/>
            <person name="Saif S."/>
            <person name="Shea T."/>
            <person name="Sykes S."/>
            <person name="Wortman J."/>
            <person name="Nusbaum C."/>
            <person name="Birren B."/>
        </authorList>
    </citation>
    <scope>NUCLEOTIDE SEQUENCE [LARGE SCALE GENOMIC DNA]</scope>
    <source>
        <strain evidence="2 3">BCC8398</strain>
    </source>
</reference>
<evidence type="ECO:0000256" key="1">
    <source>
        <dbReference type="SAM" id="MobiDB-lite"/>
    </source>
</evidence>
<proteinExistence type="predicted"/>
<accession>A0A1B9GHD9</accession>
<organism evidence="2 3">
    <name type="scientific">Kwoniella heveanensis BCC8398</name>
    <dbReference type="NCBI Taxonomy" id="1296120"/>
    <lineage>
        <taxon>Eukaryota</taxon>
        <taxon>Fungi</taxon>
        <taxon>Dikarya</taxon>
        <taxon>Basidiomycota</taxon>
        <taxon>Agaricomycotina</taxon>
        <taxon>Tremellomycetes</taxon>
        <taxon>Tremellales</taxon>
        <taxon>Cryptococcaceae</taxon>
        <taxon>Kwoniella</taxon>
    </lineage>
</organism>
<feature type="compositionally biased region" description="Acidic residues" evidence="1">
    <location>
        <begin position="88"/>
        <end position="109"/>
    </location>
</feature>
<evidence type="ECO:0000313" key="3">
    <source>
        <dbReference type="Proteomes" id="UP000092666"/>
    </source>
</evidence>
<dbReference type="Proteomes" id="UP000092666">
    <property type="component" value="Unassembled WGS sequence"/>
</dbReference>
<protein>
    <submittedName>
        <fullName evidence="2">Uncharacterized protein</fullName>
    </submittedName>
</protein>
<feature type="compositionally biased region" description="Acidic residues" evidence="1">
    <location>
        <begin position="1"/>
        <end position="11"/>
    </location>
</feature>